<evidence type="ECO:0000313" key="11">
    <source>
        <dbReference type="EMBL" id="EXJ14312.1"/>
    </source>
</evidence>
<comment type="subcellular location">
    <subcellularLocation>
        <location evidence="10">Cytoplasm</location>
    </subcellularLocation>
</comment>
<keyword evidence="2 10" id="KW-0479">Metal-binding</keyword>
<dbReference type="GO" id="GO:0008270">
    <property type="term" value="F:zinc ion binding"/>
    <property type="evidence" value="ECO:0007669"/>
    <property type="project" value="UniProtKB-UniRule"/>
</dbReference>
<dbReference type="GO" id="GO:0050570">
    <property type="term" value="F:4-hydroxythreonine-4-phosphate dehydrogenase activity"/>
    <property type="evidence" value="ECO:0007669"/>
    <property type="project" value="UniProtKB-UniRule"/>
</dbReference>
<dbReference type="GO" id="GO:0042823">
    <property type="term" value="P:pyridoxal phosphate biosynthetic process"/>
    <property type="evidence" value="ECO:0007669"/>
    <property type="project" value="UniProtKB-UniRule"/>
</dbReference>
<feature type="binding site" evidence="10">
    <location>
        <position position="295"/>
    </location>
    <ligand>
        <name>substrate</name>
    </ligand>
</feature>
<keyword evidence="5 10" id="KW-0521">NADP</keyword>
<comment type="catalytic activity">
    <reaction evidence="10">
        <text>4-(phosphooxy)-L-threonine + NAD(+) = 3-amino-2-oxopropyl phosphate + CO2 + NADH</text>
        <dbReference type="Rhea" id="RHEA:32275"/>
        <dbReference type="ChEBI" id="CHEBI:16526"/>
        <dbReference type="ChEBI" id="CHEBI:57279"/>
        <dbReference type="ChEBI" id="CHEBI:57540"/>
        <dbReference type="ChEBI" id="CHEBI:57945"/>
        <dbReference type="ChEBI" id="CHEBI:58452"/>
        <dbReference type="EC" id="1.1.1.262"/>
    </reaction>
</comment>
<feature type="binding site" evidence="10">
    <location>
        <position position="214"/>
    </location>
    <ligand>
        <name>a divalent metal cation</name>
        <dbReference type="ChEBI" id="CHEBI:60240"/>
        <note>ligand shared between dimeric partners</note>
    </ligand>
</feature>
<gene>
    <name evidence="10" type="primary">pdxA</name>
    <name evidence="11" type="ORF">D779_2787</name>
</gene>
<comment type="subunit">
    <text evidence="10">Homodimer.</text>
</comment>
<organism evidence="11 12">
    <name type="scientific">Imhoffiella purpurea</name>
    <dbReference type="NCBI Taxonomy" id="1249627"/>
    <lineage>
        <taxon>Bacteria</taxon>
        <taxon>Pseudomonadati</taxon>
        <taxon>Pseudomonadota</taxon>
        <taxon>Gammaproteobacteria</taxon>
        <taxon>Chromatiales</taxon>
        <taxon>Chromatiaceae</taxon>
        <taxon>Imhoffiella</taxon>
    </lineage>
</organism>
<dbReference type="eggNOG" id="COG1995">
    <property type="taxonomic scope" value="Bacteria"/>
</dbReference>
<comment type="function">
    <text evidence="10">Catalyzes the NAD(P)-dependent oxidation of 4-(phosphooxy)-L-threonine (HTP) into 2-amino-3-oxo-4-(phosphooxy)butyric acid which spontaneously decarboxylates to form 3-amino-2-oxopropyl phosphate (AHAP).</text>
</comment>
<feature type="binding site" evidence="10">
    <location>
        <position position="169"/>
    </location>
    <ligand>
        <name>a divalent metal cation</name>
        <dbReference type="ChEBI" id="CHEBI:60240"/>
        <note>ligand shared between dimeric partners</note>
    </ligand>
</feature>
<dbReference type="GO" id="GO:0051287">
    <property type="term" value="F:NAD binding"/>
    <property type="evidence" value="ECO:0007669"/>
    <property type="project" value="InterPro"/>
</dbReference>
<evidence type="ECO:0000256" key="7">
    <source>
        <dbReference type="ARBA" id="ARBA00023027"/>
    </source>
</evidence>
<evidence type="ECO:0000256" key="5">
    <source>
        <dbReference type="ARBA" id="ARBA00022857"/>
    </source>
</evidence>
<feature type="binding site" evidence="10">
    <location>
        <position position="141"/>
    </location>
    <ligand>
        <name>substrate</name>
    </ligand>
</feature>
<reference evidence="11 12" key="1">
    <citation type="submission" date="2012-11" db="EMBL/GenBank/DDBJ databases">
        <title>Genome assembly of Thiorhodococcus sp. AK35.</title>
        <authorList>
            <person name="Nupur N."/>
            <person name="Khatri I."/>
            <person name="Subramanian S."/>
            <person name="Pinnaka A."/>
        </authorList>
    </citation>
    <scope>NUCLEOTIDE SEQUENCE [LARGE SCALE GENOMIC DNA]</scope>
    <source>
        <strain evidence="11 12">AK35</strain>
    </source>
</reference>
<dbReference type="Pfam" id="PF04166">
    <property type="entry name" value="PdxA"/>
    <property type="match status" value="1"/>
</dbReference>
<feature type="binding site" evidence="10">
    <location>
        <position position="269"/>
    </location>
    <ligand>
        <name>a divalent metal cation</name>
        <dbReference type="ChEBI" id="CHEBI:60240"/>
        <note>ligand shared between dimeric partners</note>
    </ligand>
</feature>
<evidence type="ECO:0000256" key="2">
    <source>
        <dbReference type="ARBA" id="ARBA00022723"/>
    </source>
</evidence>
<dbReference type="GO" id="GO:0050897">
    <property type="term" value="F:cobalt ion binding"/>
    <property type="evidence" value="ECO:0007669"/>
    <property type="project" value="UniProtKB-UniRule"/>
</dbReference>
<feature type="binding site" evidence="10">
    <location>
        <position position="140"/>
    </location>
    <ligand>
        <name>substrate</name>
    </ligand>
</feature>
<comment type="cofactor">
    <cofactor evidence="10">
        <name>Zn(2+)</name>
        <dbReference type="ChEBI" id="CHEBI:29105"/>
    </cofactor>
    <cofactor evidence="10">
        <name>Mg(2+)</name>
        <dbReference type="ChEBI" id="CHEBI:18420"/>
    </cofactor>
    <cofactor evidence="10">
        <name>Co(2+)</name>
        <dbReference type="ChEBI" id="CHEBI:48828"/>
    </cofactor>
    <text evidence="10">Binds 1 divalent metal cation per subunit. Can use ions such as Zn(2+), Mg(2+) or Co(2+).</text>
</comment>
<dbReference type="GO" id="GO:0005737">
    <property type="term" value="C:cytoplasm"/>
    <property type="evidence" value="ECO:0007669"/>
    <property type="project" value="UniProtKB-SubCell"/>
</dbReference>
<comment type="caution">
    <text evidence="11">The sequence shown here is derived from an EMBL/GenBank/DDBJ whole genome shotgun (WGS) entry which is preliminary data.</text>
</comment>
<name>W9VE71_9GAMM</name>
<dbReference type="UniPathway" id="UPA00244">
    <property type="reaction ID" value="UER00312"/>
</dbReference>
<dbReference type="EMBL" id="AONC01000043">
    <property type="protein sequence ID" value="EXJ14312.1"/>
    <property type="molecule type" value="Genomic_DNA"/>
</dbReference>
<dbReference type="AlphaFoldDB" id="W9VE71"/>
<keyword evidence="8 10" id="KW-0664">Pyridoxine biosynthesis</keyword>
<proteinExistence type="inferred from homology"/>
<keyword evidence="7 10" id="KW-0520">NAD</keyword>
<dbReference type="SUPFAM" id="SSF53659">
    <property type="entry name" value="Isocitrate/Isopropylmalate dehydrogenase-like"/>
    <property type="match status" value="1"/>
</dbReference>
<comment type="pathway">
    <text evidence="10">Cofactor biosynthesis; pyridoxine 5'-phosphate biosynthesis; pyridoxine 5'-phosphate from D-erythrose 4-phosphate: step 4/5.</text>
</comment>
<dbReference type="GO" id="GO:0008615">
    <property type="term" value="P:pyridoxine biosynthetic process"/>
    <property type="evidence" value="ECO:0007669"/>
    <property type="project" value="UniProtKB-UniRule"/>
</dbReference>
<dbReference type="PANTHER" id="PTHR30004">
    <property type="entry name" value="4-HYDROXYTHREONINE-4-PHOSPHATE DEHYDROGENASE"/>
    <property type="match status" value="1"/>
</dbReference>
<dbReference type="GO" id="GO:0000287">
    <property type="term" value="F:magnesium ion binding"/>
    <property type="evidence" value="ECO:0007669"/>
    <property type="project" value="UniProtKB-UniRule"/>
</dbReference>
<evidence type="ECO:0000256" key="8">
    <source>
        <dbReference type="ARBA" id="ARBA00023096"/>
    </source>
</evidence>
<keyword evidence="9 10" id="KW-0170">Cobalt</keyword>
<dbReference type="Proteomes" id="UP000019460">
    <property type="component" value="Unassembled WGS sequence"/>
</dbReference>
<feature type="binding site" evidence="10">
    <location>
        <position position="286"/>
    </location>
    <ligand>
        <name>substrate</name>
    </ligand>
</feature>
<keyword evidence="1 10" id="KW-0963">Cytoplasm</keyword>
<keyword evidence="4 10" id="KW-0460">Magnesium</keyword>
<dbReference type="HAMAP" id="MF_00536">
    <property type="entry name" value="PdxA"/>
    <property type="match status" value="1"/>
</dbReference>
<evidence type="ECO:0000313" key="12">
    <source>
        <dbReference type="Proteomes" id="UP000019460"/>
    </source>
</evidence>
<protein>
    <recommendedName>
        <fullName evidence="10">4-hydroxythreonine-4-phosphate dehydrogenase</fullName>
        <ecNumber evidence="10">1.1.1.262</ecNumber>
    </recommendedName>
    <alternativeName>
        <fullName evidence="10">4-(phosphohydroxy)-L-threonine dehydrogenase</fullName>
    </alternativeName>
</protein>
<evidence type="ECO:0000256" key="10">
    <source>
        <dbReference type="HAMAP-Rule" id="MF_00536"/>
    </source>
</evidence>
<dbReference type="Gene3D" id="3.40.718.10">
    <property type="entry name" value="Isopropylmalate Dehydrogenase"/>
    <property type="match status" value="1"/>
</dbReference>
<evidence type="ECO:0000256" key="4">
    <source>
        <dbReference type="ARBA" id="ARBA00022842"/>
    </source>
</evidence>
<dbReference type="PATRIC" id="fig|1249627.3.peg.2952"/>
<evidence type="ECO:0000256" key="9">
    <source>
        <dbReference type="ARBA" id="ARBA00023285"/>
    </source>
</evidence>
<keyword evidence="6 10" id="KW-0560">Oxidoreductase</keyword>
<dbReference type="PANTHER" id="PTHR30004:SF5">
    <property type="entry name" value="4-HYDROXYTHREONINE-4-PHOSPHATE DEHYDROGENASE"/>
    <property type="match status" value="1"/>
</dbReference>
<dbReference type="InterPro" id="IPR005255">
    <property type="entry name" value="PdxA_fam"/>
</dbReference>
<dbReference type="STRING" id="1249627.D779_2787"/>
<evidence type="ECO:0000256" key="3">
    <source>
        <dbReference type="ARBA" id="ARBA00022833"/>
    </source>
</evidence>
<comment type="similarity">
    <text evidence="10">Belongs to the PdxA family.</text>
</comment>
<dbReference type="EC" id="1.1.1.262" evidence="10"/>
<evidence type="ECO:0000256" key="6">
    <source>
        <dbReference type="ARBA" id="ARBA00023002"/>
    </source>
</evidence>
<dbReference type="InterPro" id="IPR037510">
    <property type="entry name" value="PdxA"/>
</dbReference>
<comment type="miscellaneous">
    <text evidence="10">The active site is located at the dimer interface.</text>
</comment>
<dbReference type="NCBIfam" id="TIGR00557">
    <property type="entry name" value="pdxA"/>
    <property type="match status" value="1"/>
</dbReference>
<accession>W9VE71</accession>
<sequence>MRDAMTHPLRLALTPGEPAGVGPDLVVRLAQRPHPAELIAVADPDLLADRARALGLGLRIQEFDPGAPARPSEPGRLLVQPVPLEVAARPGRLDPRNATYVLETLAQACDACLDGRFDALITAPVHKGVINEGGVHFTGHTEFLAERCGSEPVMMLATPGLRVALATTHLPLSQVGAAITRQHLSRVIEILHHDLSRRFGIARPRILVCGLNPHAGEGGHLGREEIDVIEPVLADSRDRGMDLTGPLPADTAFVPKRLETADAVLAMYHDQGLPVLKHLGFGRAANITLGLPIVRTSVDHGTALDLVGTDRAELGSLETAIDIAIEMAGATGVKS</sequence>
<keyword evidence="3 10" id="KW-0862">Zinc</keyword>
<evidence type="ECO:0000256" key="1">
    <source>
        <dbReference type="ARBA" id="ARBA00022490"/>
    </source>
</evidence>
<keyword evidence="12" id="KW-1185">Reference proteome</keyword>
<feature type="binding site" evidence="10">
    <location>
        <position position="277"/>
    </location>
    <ligand>
        <name>substrate</name>
    </ligand>
</feature>